<dbReference type="RefSeq" id="WP_160628707.1">
    <property type="nucleotide sequence ID" value="NZ_CP047593.1"/>
</dbReference>
<name>A0A6P1MEL3_9BACT</name>
<feature type="signal peptide" evidence="1">
    <location>
        <begin position="1"/>
        <end position="21"/>
    </location>
</feature>
<keyword evidence="1" id="KW-0732">Signal</keyword>
<reference evidence="2 3" key="1">
    <citation type="submission" date="2020-01" db="EMBL/GenBank/DDBJ databases">
        <title>Ponticoccus aerotolerans gen. nov., sp. nov., an anaerobic bacterium and proposal of Ponticoccusceae fam. nov., Ponticoccusles ord. nov. and Ponticoccuse classis nov. in the phylum Kiritimatiellaeota.</title>
        <authorList>
            <person name="Zhou L.Y."/>
            <person name="Du Z.J."/>
        </authorList>
    </citation>
    <scope>NUCLEOTIDE SEQUENCE [LARGE SCALE GENOMIC DNA]</scope>
    <source>
        <strain evidence="2 3">S-5007</strain>
    </source>
</reference>
<dbReference type="AlphaFoldDB" id="A0A6P1MEL3"/>
<evidence type="ECO:0000313" key="3">
    <source>
        <dbReference type="Proteomes" id="UP000464954"/>
    </source>
</evidence>
<dbReference type="EMBL" id="CP047593">
    <property type="protein sequence ID" value="QHI69525.1"/>
    <property type="molecule type" value="Genomic_DNA"/>
</dbReference>
<keyword evidence="3" id="KW-1185">Reference proteome</keyword>
<accession>A0A6P1MEL3</accession>
<sequence>MKIRVLSILSLLAVVTFPGRASDLVIQSGGALVCQDDLMVESGKITVTDGAVMVIDNASVSCQDFQLDSMSSLAATGTLSVSRYWINKSDFVKPSSLSIPKEISSISDVNLATGFGDTDGDGITDRGEGSFDANTNGVADFLDPSQAEPMAHIPVEWLASKGLPSDHSEDYGDSDGDGASNWNEYHAMTDPLDSNSLLKITEYIRNHPATGEVYLTWSSVNGRTYELQYSTNLLEVGAGFATTESGLDGAAVSTSVSVEEPLDPHGFYRIKVNP</sequence>
<evidence type="ECO:0000313" key="2">
    <source>
        <dbReference type="EMBL" id="QHI69525.1"/>
    </source>
</evidence>
<dbReference type="Proteomes" id="UP000464954">
    <property type="component" value="Chromosome"/>
</dbReference>
<protein>
    <submittedName>
        <fullName evidence="2">Uncharacterized protein</fullName>
    </submittedName>
</protein>
<proteinExistence type="predicted"/>
<feature type="chain" id="PRO_5026756541" evidence="1">
    <location>
        <begin position="22"/>
        <end position="274"/>
    </location>
</feature>
<evidence type="ECO:0000256" key="1">
    <source>
        <dbReference type="SAM" id="SignalP"/>
    </source>
</evidence>
<dbReference type="KEGG" id="taer:GT409_08670"/>
<gene>
    <name evidence="2" type="ORF">GT409_08670</name>
</gene>
<organism evidence="2 3">
    <name type="scientific">Tichowtungia aerotolerans</name>
    <dbReference type="NCBI Taxonomy" id="2697043"/>
    <lineage>
        <taxon>Bacteria</taxon>
        <taxon>Pseudomonadati</taxon>
        <taxon>Kiritimatiellota</taxon>
        <taxon>Tichowtungiia</taxon>
        <taxon>Tichowtungiales</taxon>
        <taxon>Tichowtungiaceae</taxon>
        <taxon>Tichowtungia</taxon>
    </lineage>
</organism>